<feature type="non-terminal residue" evidence="6">
    <location>
        <position position="324"/>
    </location>
</feature>
<protein>
    <submittedName>
        <fullName evidence="6">Myosin light chain kinase, smooth muscle-like</fullName>
    </submittedName>
</protein>
<dbReference type="InterPro" id="IPR003598">
    <property type="entry name" value="Ig_sub2"/>
</dbReference>
<dbReference type="InterPro" id="IPR013098">
    <property type="entry name" value="Ig_I-set"/>
</dbReference>
<dbReference type="InterPro" id="IPR036179">
    <property type="entry name" value="Ig-like_dom_sf"/>
</dbReference>
<dbReference type="PROSITE" id="PS50835">
    <property type="entry name" value="IG_LIKE"/>
    <property type="match status" value="3"/>
</dbReference>
<dbReference type="RefSeq" id="XP_013793623.2">
    <property type="nucleotide sequence ID" value="XM_013938169.2"/>
</dbReference>
<dbReference type="SMART" id="SM00409">
    <property type="entry name" value="IG"/>
    <property type="match status" value="3"/>
</dbReference>
<dbReference type="SMART" id="SM00408">
    <property type="entry name" value="IGc2"/>
    <property type="match status" value="3"/>
</dbReference>
<dbReference type="Pfam" id="PF07679">
    <property type="entry name" value="I-set"/>
    <property type="match status" value="3"/>
</dbReference>
<accession>A0ABM1C3Q7</accession>
<dbReference type="InterPro" id="IPR013783">
    <property type="entry name" value="Ig-like_fold"/>
</dbReference>
<evidence type="ECO:0000256" key="2">
    <source>
        <dbReference type="ARBA" id="ARBA00023157"/>
    </source>
</evidence>
<keyword evidence="1" id="KW-0732">Signal</keyword>
<feature type="domain" description="Ig-like" evidence="4">
    <location>
        <begin position="2"/>
        <end position="90"/>
    </location>
</feature>
<dbReference type="GeneID" id="106477623"/>
<dbReference type="PANTHER" id="PTHR45080">
    <property type="entry name" value="CONTACTIN 5"/>
    <property type="match status" value="1"/>
</dbReference>
<dbReference type="Proteomes" id="UP000694941">
    <property type="component" value="Unplaced"/>
</dbReference>
<organism evidence="5 6">
    <name type="scientific">Limulus polyphemus</name>
    <name type="common">Atlantic horseshoe crab</name>
    <dbReference type="NCBI Taxonomy" id="6850"/>
    <lineage>
        <taxon>Eukaryota</taxon>
        <taxon>Metazoa</taxon>
        <taxon>Ecdysozoa</taxon>
        <taxon>Arthropoda</taxon>
        <taxon>Chelicerata</taxon>
        <taxon>Merostomata</taxon>
        <taxon>Xiphosura</taxon>
        <taxon>Limulidae</taxon>
        <taxon>Limulus</taxon>
    </lineage>
</organism>
<dbReference type="PANTHER" id="PTHR45080:SF8">
    <property type="entry name" value="IG-LIKE DOMAIN-CONTAINING PROTEIN"/>
    <property type="match status" value="1"/>
</dbReference>
<dbReference type="Gene3D" id="2.60.40.10">
    <property type="entry name" value="Immunoglobulins"/>
    <property type="match status" value="3"/>
</dbReference>
<dbReference type="SUPFAM" id="SSF48726">
    <property type="entry name" value="Immunoglobulin"/>
    <property type="match status" value="3"/>
</dbReference>
<feature type="domain" description="Ig-like" evidence="4">
    <location>
        <begin position="100"/>
        <end position="190"/>
    </location>
</feature>
<evidence type="ECO:0000259" key="4">
    <source>
        <dbReference type="PROSITE" id="PS50835"/>
    </source>
</evidence>
<evidence type="ECO:0000256" key="1">
    <source>
        <dbReference type="ARBA" id="ARBA00022729"/>
    </source>
</evidence>
<dbReference type="InterPro" id="IPR003599">
    <property type="entry name" value="Ig_sub"/>
</dbReference>
<feature type="non-terminal residue" evidence="6">
    <location>
        <position position="1"/>
    </location>
</feature>
<proteinExistence type="predicted"/>
<gene>
    <name evidence="6" type="primary">LOC106477623</name>
</gene>
<dbReference type="InterPro" id="IPR007110">
    <property type="entry name" value="Ig-like_dom"/>
</dbReference>
<sequence length="324" mass="35957">KPKFVKGMEDKEVWTGEESYFEVKVLGHPEPTVKWLKEGEELKASDYITLTSEHETYKINIQNTRLEDSGVYSCHVKNMAGECCQDAMLSVKSADDSEEPVFIRRMVDTFAVIGDAARFEVKVTGKPKPEVSWFKDGEQLSADERIKISSDVEDNYYILTINNLALEDSGKYSCTAFSDKGSASDKATMTVMEPLAPKIDGMDNIEVKKGMVAKFEVKTSGYPVPDIKWLKAGIPVQFSDHIMITSDDEKRLYTLSVQSVMEEDVAVYTCVASNSAGKISKDAKISLKAEPPSFLKDMVDIESEEGGEVGFEVCVSGYPQPEVV</sequence>
<dbReference type="InterPro" id="IPR050958">
    <property type="entry name" value="Cell_Adh-Cytoskel_Orgn"/>
</dbReference>
<evidence type="ECO:0000256" key="3">
    <source>
        <dbReference type="ARBA" id="ARBA00023319"/>
    </source>
</evidence>
<keyword evidence="2" id="KW-1015">Disulfide bond</keyword>
<evidence type="ECO:0000313" key="6">
    <source>
        <dbReference type="RefSeq" id="XP_013793623.2"/>
    </source>
</evidence>
<keyword evidence="3" id="KW-0393">Immunoglobulin domain</keyword>
<evidence type="ECO:0000313" key="5">
    <source>
        <dbReference type="Proteomes" id="UP000694941"/>
    </source>
</evidence>
<keyword evidence="5" id="KW-1185">Reference proteome</keyword>
<name>A0ABM1C3Q7_LIMPO</name>
<reference evidence="6" key="1">
    <citation type="submission" date="2025-08" db="UniProtKB">
        <authorList>
            <consortium name="RefSeq"/>
        </authorList>
    </citation>
    <scope>IDENTIFICATION</scope>
    <source>
        <tissue evidence="6">Muscle</tissue>
    </source>
</reference>
<feature type="domain" description="Ig-like" evidence="4">
    <location>
        <begin position="197"/>
        <end position="286"/>
    </location>
</feature>